<proteinExistence type="predicted"/>
<dbReference type="Proteomes" id="UP000015102">
    <property type="component" value="Unassembled WGS sequence"/>
</dbReference>
<dbReference type="EMBL" id="CAQQ02083637">
    <property type="status" value="NOT_ANNOTATED_CDS"/>
    <property type="molecule type" value="Genomic_DNA"/>
</dbReference>
<accession>T1GV76</accession>
<dbReference type="EMBL" id="CAQQ02083634">
    <property type="status" value="NOT_ANNOTATED_CDS"/>
    <property type="molecule type" value="Genomic_DNA"/>
</dbReference>
<dbReference type="EMBL" id="CAQQ02083638">
    <property type="status" value="NOT_ANNOTATED_CDS"/>
    <property type="molecule type" value="Genomic_DNA"/>
</dbReference>
<name>T1GV76_MEGSC</name>
<dbReference type="EMBL" id="CAQQ02083635">
    <property type="status" value="NOT_ANNOTATED_CDS"/>
    <property type="molecule type" value="Genomic_DNA"/>
</dbReference>
<evidence type="ECO:0000313" key="2">
    <source>
        <dbReference type="Proteomes" id="UP000015102"/>
    </source>
</evidence>
<dbReference type="AlphaFoldDB" id="T1GV76"/>
<reference evidence="1" key="2">
    <citation type="submission" date="2015-06" db="UniProtKB">
        <authorList>
            <consortium name="EnsemblMetazoa"/>
        </authorList>
    </citation>
    <scope>IDENTIFICATION</scope>
</reference>
<dbReference type="STRING" id="36166.T1GV76"/>
<dbReference type="EMBL" id="CAQQ02083636">
    <property type="status" value="NOT_ANNOTATED_CDS"/>
    <property type="molecule type" value="Genomic_DNA"/>
</dbReference>
<dbReference type="HOGENOM" id="CLU_2152071_0_0_1"/>
<keyword evidence="2" id="KW-1185">Reference proteome</keyword>
<reference evidence="2" key="1">
    <citation type="submission" date="2013-02" db="EMBL/GenBank/DDBJ databases">
        <authorList>
            <person name="Hughes D."/>
        </authorList>
    </citation>
    <scope>NUCLEOTIDE SEQUENCE</scope>
    <source>
        <strain>Durham</strain>
        <strain evidence="2">NC isolate 2 -- Noor lab</strain>
    </source>
</reference>
<organism evidence="1 2">
    <name type="scientific">Megaselia scalaris</name>
    <name type="common">Humpbacked fly</name>
    <name type="synonym">Phora scalaris</name>
    <dbReference type="NCBI Taxonomy" id="36166"/>
    <lineage>
        <taxon>Eukaryota</taxon>
        <taxon>Metazoa</taxon>
        <taxon>Ecdysozoa</taxon>
        <taxon>Arthropoda</taxon>
        <taxon>Hexapoda</taxon>
        <taxon>Insecta</taxon>
        <taxon>Pterygota</taxon>
        <taxon>Neoptera</taxon>
        <taxon>Endopterygota</taxon>
        <taxon>Diptera</taxon>
        <taxon>Brachycera</taxon>
        <taxon>Muscomorpha</taxon>
        <taxon>Platypezoidea</taxon>
        <taxon>Phoridae</taxon>
        <taxon>Megaseliini</taxon>
        <taxon>Megaselia</taxon>
    </lineage>
</organism>
<dbReference type="EnsemblMetazoa" id="MESCA007661-RA">
    <property type="protein sequence ID" value="MESCA007661-PA"/>
    <property type="gene ID" value="MESCA007661"/>
</dbReference>
<protein>
    <submittedName>
        <fullName evidence="1">Uncharacterized protein</fullName>
    </submittedName>
</protein>
<sequence length="112" mass="12337">MLDASLFITEHLPYGAQGLWGLIHTQSWIALGELEWLPFTVLRKSLDLNLLEFDGVGPTSRFVRVCPSDLCVIKVTRAFELAASATDLFKFSMASANVFLTSSMAGELSPWA</sequence>
<evidence type="ECO:0000313" key="1">
    <source>
        <dbReference type="EnsemblMetazoa" id="MESCA007661-PA"/>
    </source>
</evidence>